<dbReference type="PANTHER" id="PTHR38436:SF1">
    <property type="entry name" value="ESTER CYCLASE"/>
    <property type="match status" value="1"/>
</dbReference>
<reference evidence="2" key="1">
    <citation type="journal article" date="2019" name="Int. J. Syst. Evol. Microbiol.">
        <title>The Global Catalogue of Microorganisms (GCM) 10K type strain sequencing project: providing services to taxonomists for standard genome sequencing and annotation.</title>
        <authorList>
            <consortium name="The Broad Institute Genomics Platform"/>
            <consortium name="The Broad Institute Genome Sequencing Center for Infectious Disease"/>
            <person name="Wu L."/>
            <person name="Ma J."/>
        </authorList>
    </citation>
    <scope>NUCLEOTIDE SEQUENCE [LARGE SCALE GENOMIC DNA]</scope>
    <source>
        <strain evidence="2">YIM 94188</strain>
    </source>
</reference>
<dbReference type="RefSeq" id="WP_168798187.1">
    <property type="nucleotide sequence ID" value="NZ_JBHSNS010000018.1"/>
</dbReference>
<evidence type="ECO:0000313" key="2">
    <source>
        <dbReference type="Proteomes" id="UP001596072"/>
    </source>
</evidence>
<dbReference type="EMBL" id="JBHSNS010000018">
    <property type="protein sequence ID" value="MFC5731589.1"/>
    <property type="molecule type" value="Genomic_DNA"/>
</dbReference>
<sequence length="138" mass="15023">MTDTREAFDGLTQAFNKHDRPAIADGYSQQVIVSSPDGTFEGREAATAYVDDFLDAFPDLTVNVWSKITSGDLVCDEWTLTGTNTGPLSLPDGSTLPATGKRVEVRGCDIAVMEDGHVISHRMYFDNADLFRQLGMAS</sequence>
<organism evidence="1 2">
    <name type="scientific">Nocardioides vastitatis</name>
    <dbReference type="NCBI Taxonomy" id="2568655"/>
    <lineage>
        <taxon>Bacteria</taxon>
        <taxon>Bacillati</taxon>
        <taxon>Actinomycetota</taxon>
        <taxon>Actinomycetes</taxon>
        <taxon>Propionibacteriales</taxon>
        <taxon>Nocardioidaceae</taxon>
        <taxon>Nocardioides</taxon>
    </lineage>
</organism>
<dbReference type="InterPro" id="IPR032710">
    <property type="entry name" value="NTF2-like_dom_sf"/>
</dbReference>
<dbReference type="Gene3D" id="3.10.450.50">
    <property type="match status" value="1"/>
</dbReference>
<accession>A0ABW0ZQL3</accession>
<comment type="caution">
    <text evidence="1">The sequence shown here is derived from an EMBL/GenBank/DDBJ whole genome shotgun (WGS) entry which is preliminary data.</text>
</comment>
<dbReference type="PANTHER" id="PTHR38436">
    <property type="entry name" value="POLYKETIDE CYCLASE SNOAL-LIKE DOMAIN"/>
    <property type="match status" value="1"/>
</dbReference>
<dbReference type="SUPFAM" id="SSF54427">
    <property type="entry name" value="NTF2-like"/>
    <property type="match status" value="1"/>
</dbReference>
<keyword evidence="2" id="KW-1185">Reference proteome</keyword>
<protein>
    <submittedName>
        <fullName evidence="1">Ester cyclase</fullName>
    </submittedName>
</protein>
<proteinExistence type="predicted"/>
<dbReference type="Proteomes" id="UP001596072">
    <property type="component" value="Unassembled WGS sequence"/>
</dbReference>
<gene>
    <name evidence="1" type="ORF">ACFPQB_21945</name>
</gene>
<name>A0ABW0ZQL3_9ACTN</name>
<dbReference type="InterPro" id="IPR009959">
    <property type="entry name" value="Cyclase_SnoaL-like"/>
</dbReference>
<evidence type="ECO:0000313" key="1">
    <source>
        <dbReference type="EMBL" id="MFC5731589.1"/>
    </source>
</evidence>
<dbReference type="Pfam" id="PF07366">
    <property type="entry name" value="SnoaL"/>
    <property type="match status" value="1"/>
</dbReference>